<organism evidence="1 2">
    <name type="scientific">Aquimarina addita</name>
    <dbReference type="NCBI Taxonomy" id="870485"/>
    <lineage>
        <taxon>Bacteria</taxon>
        <taxon>Pseudomonadati</taxon>
        <taxon>Bacteroidota</taxon>
        <taxon>Flavobacteriia</taxon>
        <taxon>Flavobacteriales</taxon>
        <taxon>Flavobacteriaceae</taxon>
        <taxon>Aquimarina</taxon>
    </lineage>
</organism>
<evidence type="ECO:0000313" key="1">
    <source>
        <dbReference type="EMBL" id="GAA4114338.1"/>
    </source>
</evidence>
<dbReference type="EMBL" id="BAABCW010000004">
    <property type="protein sequence ID" value="GAA4114338.1"/>
    <property type="molecule type" value="Genomic_DNA"/>
</dbReference>
<dbReference type="Proteomes" id="UP001500459">
    <property type="component" value="Unassembled WGS sequence"/>
</dbReference>
<accession>A0ABP7XF52</accession>
<evidence type="ECO:0000313" key="2">
    <source>
        <dbReference type="Proteomes" id="UP001500459"/>
    </source>
</evidence>
<dbReference type="PANTHER" id="PTHR36932">
    <property type="entry name" value="CAPSULAR POLYSACCHARIDE BIOSYNTHESIS PROTEIN"/>
    <property type="match status" value="1"/>
</dbReference>
<dbReference type="GO" id="GO:0016874">
    <property type="term" value="F:ligase activity"/>
    <property type="evidence" value="ECO:0007669"/>
    <property type="project" value="UniProtKB-KW"/>
</dbReference>
<dbReference type="InterPro" id="IPR053158">
    <property type="entry name" value="CapK_Type1_Caps_Biosynth"/>
</dbReference>
<dbReference type="RefSeq" id="WP_344925889.1">
    <property type="nucleotide sequence ID" value="NZ_BAABCW010000004.1"/>
</dbReference>
<name>A0ABP7XF52_9FLAO</name>
<dbReference type="PANTHER" id="PTHR36932:SF1">
    <property type="entry name" value="CAPSULAR POLYSACCHARIDE BIOSYNTHESIS PROTEIN"/>
    <property type="match status" value="1"/>
</dbReference>
<comment type="caution">
    <text evidence="1">The sequence shown here is derived from an EMBL/GenBank/DDBJ whole genome shotgun (WGS) entry which is preliminary data.</text>
</comment>
<sequence length="435" mass="50322">MKGKEKVREVLFWLFDLLKGGSIYTHYKDIKFITEYPAHLRTKEKIRVYLQNILLHASDTTNFYNSYTSQDINDFPVITKEIIKSSYNEFVSKKYQSKRKVTVTTSGSTGAAFTVFQDINKKARNTADIVYYSELAGFYIGYRLYYLRFWNMFKKKSKLTSILQNIVSVNVFELSSNSIKQLLDSLINSKSNKGMIGYASSFTKICKYLDTIESAPIDCQLKSVIGISERLDINTKMKMKKYFNVDMVSRYSNSENGMIAQQPKEAEYFVINQASYYVEILDLEQDVPVKSGELGRIVITDLFNYMTPIIRYDTGDLGVMDYPDSDKILPLVLTKVEGRKMDMIRNTSGEILSTSILLLINKYDEIIQRQIIQKTKKEYLFKLKTENNTFDQQKIFIQEFKKYLGQDAIIFVELVTDVSLLPSGKERAIINEVNL</sequence>
<dbReference type="InterPro" id="IPR042099">
    <property type="entry name" value="ANL_N_sf"/>
</dbReference>
<keyword evidence="2" id="KW-1185">Reference proteome</keyword>
<protein>
    <submittedName>
        <fullName evidence="1">Phenylacetate--CoA ligase family protein</fullName>
    </submittedName>
</protein>
<reference evidence="2" key="1">
    <citation type="journal article" date="2019" name="Int. J. Syst. Evol. Microbiol.">
        <title>The Global Catalogue of Microorganisms (GCM) 10K type strain sequencing project: providing services to taxonomists for standard genome sequencing and annotation.</title>
        <authorList>
            <consortium name="The Broad Institute Genomics Platform"/>
            <consortium name="The Broad Institute Genome Sequencing Center for Infectious Disease"/>
            <person name="Wu L."/>
            <person name="Ma J."/>
        </authorList>
    </citation>
    <scope>NUCLEOTIDE SEQUENCE [LARGE SCALE GENOMIC DNA]</scope>
    <source>
        <strain evidence="2">JCM 17106</strain>
    </source>
</reference>
<keyword evidence="1" id="KW-0436">Ligase</keyword>
<gene>
    <name evidence="1" type="ORF">GCM10022393_13690</name>
</gene>
<proteinExistence type="predicted"/>
<dbReference type="SUPFAM" id="SSF56801">
    <property type="entry name" value="Acetyl-CoA synthetase-like"/>
    <property type="match status" value="1"/>
</dbReference>
<dbReference type="Gene3D" id="3.40.50.12780">
    <property type="entry name" value="N-terminal domain of ligase-like"/>
    <property type="match status" value="1"/>
</dbReference>